<reference evidence="1 2" key="1">
    <citation type="submission" date="2012-08" db="EMBL/GenBank/DDBJ databases">
        <title>The Genome Sequence of Turicella otitidis ATCC 51513.</title>
        <authorList>
            <consortium name="The Broad Institute Genome Sequencing Platform"/>
            <person name="Earl A."/>
            <person name="Ward D."/>
            <person name="Feldgarden M."/>
            <person name="Gevers D."/>
            <person name="Huys G."/>
            <person name="Walker B."/>
            <person name="Young S.K."/>
            <person name="Zeng Q."/>
            <person name="Gargeya S."/>
            <person name="Fitzgerald M."/>
            <person name="Haas B."/>
            <person name="Abouelleil A."/>
            <person name="Alvarado L."/>
            <person name="Arachchi H.M."/>
            <person name="Berlin A.M."/>
            <person name="Chapman S.B."/>
            <person name="Goldberg J."/>
            <person name="Griggs A."/>
            <person name="Gujja S."/>
            <person name="Hansen M."/>
            <person name="Howarth C."/>
            <person name="Imamovic A."/>
            <person name="Larimer J."/>
            <person name="McCowen C."/>
            <person name="Montmayeur A."/>
            <person name="Murphy C."/>
            <person name="Neiman D."/>
            <person name="Pearson M."/>
            <person name="Priest M."/>
            <person name="Roberts A."/>
            <person name="Saif S."/>
            <person name="Shea T."/>
            <person name="Sisk P."/>
            <person name="Sykes S."/>
            <person name="Wortman J."/>
            <person name="Nusbaum C."/>
            <person name="Birren B."/>
        </authorList>
    </citation>
    <scope>NUCLEOTIDE SEQUENCE [LARGE SCALE GENOMIC DNA]</scope>
    <source>
        <strain evidence="1 2">ATCC 51513</strain>
    </source>
</reference>
<gene>
    <name evidence="1" type="ORF">HMPREF9719_01110</name>
</gene>
<name>K0YR20_9CORY</name>
<evidence type="ECO:0000313" key="2">
    <source>
        <dbReference type="Proteomes" id="UP000006078"/>
    </source>
</evidence>
<keyword evidence="2" id="KW-1185">Reference proteome</keyword>
<sequence length="39" mass="3901">MTRPHPEIPPARAAAPGDEAAVELPWRGSAIAGPSGLGP</sequence>
<proteinExistence type="predicted"/>
<dbReference type="AlphaFoldDB" id="K0YR20"/>
<organism evidence="1 2">
    <name type="scientific">Corynebacterium otitidis ATCC 51513</name>
    <dbReference type="NCBI Taxonomy" id="883169"/>
    <lineage>
        <taxon>Bacteria</taxon>
        <taxon>Bacillati</taxon>
        <taxon>Actinomycetota</taxon>
        <taxon>Actinomycetes</taxon>
        <taxon>Mycobacteriales</taxon>
        <taxon>Corynebacteriaceae</taxon>
        <taxon>Corynebacterium</taxon>
    </lineage>
</organism>
<protein>
    <submittedName>
        <fullName evidence="1">Uncharacterized protein</fullName>
    </submittedName>
</protein>
<evidence type="ECO:0000313" key="1">
    <source>
        <dbReference type="EMBL" id="EJZ81974.1"/>
    </source>
</evidence>
<dbReference type="Proteomes" id="UP000006078">
    <property type="component" value="Unassembled WGS sequence"/>
</dbReference>
<dbReference type="EMBL" id="AHAE01000048">
    <property type="protein sequence ID" value="EJZ81974.1"/>
    <property type="molecule type" value="Genomic_DNA"/>
</dbReference>
<dbReference type="HOGENOM" id="CLU_3318770_0_0_11"/>
<comment type="caution">
    <text evidence="1">The sequence shown here is derived from an EMBL/GenBank/DDBJ whole genome shotgun (WGS) entry which is preliminary data.</text>
</comment>
<accession>K0YR20</accession>